<dbReference type="Proteomes" id="UP001529510">
    <property type="component" value="Unassembled WGS sequence"/>
</dbReference>
<protein>
    <recommendedName>
        <fullName evidence="3">Cellular oncogene fos</fullName>
    </recommendedName>
</protein>
<feature type="non-terminal residue" evidence="1">
    <location>
        <position position="75"/>
    </location>
</feature>
<organism evidence="1 2">
    <name type="scientific">Cirrhinus mrigala</name>
    <name type="common">Mrigala</name>
    <dbReference type="NCBI Taxonomy" id="683832"/>
    <lineage>
        <taxon>Eukaryota</taxon>
        <taxon>Metazoa</taxon>
        <taxon>Chordata</taxon>
        <taxon>Craniata</taxon>
        <taxon>Vertebrata</taxon>
        <taxon>Euteleostomi</taxon>
        <taxon>Actinopterygii</taxon>
        <taxon>Neopterygii</taxon>
        <taxon>Teleostei</taxon>
        <taxon>Ostariophysi</taxon>
        <taxon>Cypriniformes</taxon>
        <taxon>Cyprinidae</taxon>
        <taxon>Labeoninae</taxon>
        <taxon>Labeonini</taxon>
        <taxon>Cirrhinus</taxon>
    </lineage>
</organism>
<name>A0ABD0NTI0_CIRMR</name>
<evidence type="ECO:0008006" key="3">
    <source>
        <dbReference type="Google" id="ProtNLM"/>
    </source>
</evidence>
<keyword evidence="2" id="KW-1185">Reference proteome</keyword>
<reference evidence="1 2" key="1">
    <citation type="submission" date="2024-05" db="EMBL/GenBank/DDBJ databases">
        <title>Genome sequencing and assembly of Indian major carp, Cirrhinus mrigala (Hamilton, 1822).</title>
        <authorList>
            <person name="Mohindra V."/>
            <person name="Chowdhury L.M."/>
            <person name="Lal K."/>
            <person name="Jena J.K."/>
        </authorList>
    </citation>
    <scope>NUCLEOTIDE SEQUENCE [LARGE SCALE GENOMIC DNA]</scope>
    <source>
        <strain evidence="1">CM1030</strain>
        <tissue evidence="1">Blood</tissue>
    </source>
</reference>
<accession>A0ABD0NTI0</accession>
<dbReference type="AlphaFoldDB" id="A0ABD0NTI0"/>
<evidence type="ECO:0000313" key="1">
    <source>
        <dbReference type="EMBL" id="KAL0165129.1"/>
    </source>
</evidence>
<gene>
    <name evidence="1" type="ORF">M9458_040882</name>
</gene>
<evidence type="ECO:0000313" key="2">
    <source>
        <dbReference type="Proteomes" id="UP001529510"/>
    </source>
</evidence>
<comment type="caution">
    <text evidence="1">The sequence shown here is derived from an EMBL/GenBank/DDBJ whole genome shotgun (WGS) entry which is preliminary data.</text>
</comment>
<sequence length="75" mass="8123">MAAPVAPLDEDWEDFNEFKAADSHSSWTAGPENTPQTQSFASFDETLSASFPYSSSACTSVSVSAVSERELLRDD</sequence>
<proteinExistence type="predicted"/>
<dbReference type="EMBL" id="JAMKFB020000020">
    <property type="protein sequence ID" value="KAL0165129.1"/>
    <property type="molecule type" value="Genomic_DNA"/>
</dbReference>